<sequence>MPEPSKPPMPVFDVQLTEAVSNILAATDRPGLTKGELISALRPARLEWEDGENKRAALLRLLHNAQVRRGRGDTLVVFVNAALNPSRYVNDHARFDRLRGQLNELLSLYGFKITEQGKFARGQQAATLSEAARLSGELVSELRRRGCHQLLLTYCGEELVRKSLFHAISEASKSIPDRIRRHTGLGEDGEDLYGRVFGTKTVAPLITVTAMSNDSETSEHRGFKNLLTGIHGHYRNPRAHATRLGSSEEHNDFFDAFALFSYVHRRLDQAGVRP</sequence>
<dbReference type="EMBL" id="FOFA01000005">
    <property type="protein sequence ID" value="SEQ74570.1"/>
    <property type="molecule type" value="Genomic_DNA"/>
</dbReference>
<proteinExistence type="predicted"/>
<reference evidence="3" key="1">
    <citation type="submission" date="2016-10" db="EMBL/GenBank/DDBJ databases">
        <authorList>
            <person name="Varghese N."/>
            <person name="Submissions S."/>
        </authorList>
    </citation>
    <scope>NUCLEOTIDE SEQUENCE [LARGE SCALE GENOMIC DNA]</scope>
    <source>
        <strain evidence="3">CGMCC 4.6856</strain>
    </source>
</reference>
<keyword evidence="3" id="KW-1185">Reference proteome</keyword>
<dbReference type="Proteomes" id="UP000198504">
    <property type="component" value="Unassembled WGS sequence"/>
</dbReference>
<dbReference type="AlphaFoldDB" id="A0A1H9IIY4"/>
<name>A0A1H9IIY4_9ACTN</name>
<dbReference type="NCBIfam" id="TIGR02391">
    <property type="entry name" value="hypoth_ymh"/>
    <property type="match status" value="1"/>
</dbReference>
<protein>
    <submittedName>
        <fullName evidence="2">TIGR02391 family protein</fullName>
    </submittedName>
</protein>
<feature type="domain" description="Conserved hypothetical protein CHP02391" evidence="1">
    <location>
        <begin position="146"/>
        <end position="267"/>
    </location>
</feature>
<dbReference type="InterPro" id="IPR012654">
    <property type="entry name" value="CHP02391"/>
</dbReference>
<dbReference type="RefSeq" id="WP_198410151.1">
    <property type="nucleotide sequence ID" value="NZ_FOFA01000005.1"/>
</dbReference>
<dbReference type="STRING" id="1036181.SAMN05421756_105271"/>
<organism evidence="2 3">
    <name type="scientific">Microlunatus flavus</name>
    <dbReference type="NCBI Taxonomy" id="1036181"/>
    <lineage>
        <taxon>Bacteria</taxon>
        <taxon>Bacillati</taxon>
        <taxon>Actinomycetota</taxon>
        <taxon>Actinomycetes</taxon>
        <taxon>Propionibacteriales</taxon>
        <taxon>Propionibacteriaceae</taxon>
        <taxon>Microlunatus</taxon>
    </lineage>
</organism>
<evidence type="ECO:0000313" key="3">
    <source>
        <dbReference type="Proteomes" id="UP000198504"/>
    </source>
</evidence>
<dbReference type="Pfam" id="PF09509">
    <property type="entry name" value="Hypoth_Ymh"/>
    <property type="match status" value="1"/>
</dbReference>
<evidence type="ECO:0000259" key="1">
    <source>
        <dbReference type="Pfam" id="PF09509"/>
    </source>
</evidence>
<gene>
    <name evidence="2" type="ORF">SAMN05421756_105271</name>
</gene>
<evidence type="ECO:0000313" key="2">
    <source>
        <dbReference type="EMBL" id="SEQ74570.1"/>
    </source>
</evidence>
<accession>A0A1H9IIY4</accession>